<reference evidence="3" key="1">
    <citation type="journal article" date="2019" name="Int. J. Syst. Evol. Microbiol.">
        <title>The Global Catalogue of Microorganisms (GCM) 10K type strain sequencing project: providing services to taxonomists for standard genome sequencing and annotation.</title>
        <authorList>
            <consortium name="The Broad Institute Genomics Platform"/>
            <consortium name="The Broad Institute Genome Sequencing Center for Infectious Disease"/>
            <person name="Wu L."/>
            <person name="Ma J."/>
        </authorList>
    </citation>
    <scope>NUCLEOTIDE SEQUENCE [LARGE SCALE GENOMIC DNA]</scope>
    <source>
        <strain evidence="3">CGMCC 1.15439</strain>
    </source>
</reference>
<dbReference type="SUPFAM" id="SSF159888">
    <property type="entry name" value="YdhG-like"/>
    <property type="match status" value="1"/>
</dbReference>
<dbReference type="Proteomes" id="UP000620046">
    <property type="component" value="Unassembled WGS sequence"/>
</dbReference>
<dbReference type="InterPro" id="IPR014922">
    <property type="entry name" value="YdhG-like"/>
</dbReference>
<dbReference type="RefSeq" id="WP_188794877.1">
    <property type="nucleotide sequence ID" value="NZ_BMJA01000002.1"/>
</dbReference>
<dbReference type="Pfam" id="PF08818">
    <property type="entry name" value="DUF1801"/>
    <property type="match status" value="1"/>
</dbReference>
<protein>
    <recommendedName>
        <fullName evidence="1">YdhG-like domain-containing protein</fullName>
    </recommendedName>
</protein>
<sequence length="197" mass="22582">MASHDPRVDAYIAKSADFARPILEHLRAVVHAAYPEVEESIKWSCPHFLYQGKLMCSMAAFKQHCSFHFWHGKDVVGETDKEGMGQFGKLTSVKELPSKKDLVAYVRKAMTLRDAGMTRQRAAPVRKPPLKVPDDFAAHLKKHVAARKTYEAFNPSAQREYIEWITEAKTDATRQKRIATALEWLAEGKHRNWKYQT</sequence>
<dbReference type="EMBL" id="BMJA01000002">
    <property type="protein sequence ID" value="GGA37027.1"/>
    <property type="molecule type" value="Genomic_DNA"/>
</dbReference>
<keyword evidence="3" id="KW-1185">Reference proteome</keyword>
<comment type="caution">
    <text evidence="2">The sequence shown here is derived from an EMBL/GenBank/DDBJ whole genome shotgun (WGS) entry which is preliminary data.</text>
</comment>
<proteinExistence type="predicted"/>
<evidence type="ECO:0000259" key="1">
    <source>
        <dbReference type="Pfam" id="PF08818"/>
    </source>
</evidence>
<dbReference type="Gene3D" id="3.90.1150.200">
    <property type="match status" value="1"/>
</dbReference>
<gene>
    <name evidence="2" type="ORF">GCM10010981_27660</name>
</gene>
<name>A0ABQ1G5P7_9GAMM</name>
<evidence type="ECO:0000313" key="2">
    <source>
        <dbReference type="EMBL" id="GGA37027.1"/>
    </source>
</evidence>
<feature type="domain" description="YdhG-like" evidence="1">
    <location>
        <begin position="20"/>
        <end position="110"/>
    </location>
</feature>
<organism evidence="2 3">
    <name type="scientific">Dyella nitratireducens</name>
    <dbReference type="NCBI Taxonomy" id="1849580"/>
    <lineage>
        <taxon>Bacteria</taxon>
        <taxon>Pseudomonadati</taxon>
        <taxon>Pseudomonadota</taxon>
        <taxon>Gammaproteobacteria</taxon>
        <taxon>Lysobacterales</taxon>
        <taxon>Rhodanobacteraceae</taxon>
        <taxon>Dyella</taxon>
    </lineage>
</organism>
<evidence type="ECO:0000313" key="3">
    <source>
        <dbReference type="Proteomes" id="UP000620046"/>
    </source>
</evidence>
<accession>A0ABQ1G5P7</accession>
<dbReference type="Pfam" id="PF13376">
    <property type="entry name" value="OmdA"/>
    <property type="match status" value="1"/>
</dbReference>